<keyword evidence="3" id="KW-1185">Reference proteome</keyword>
<sequence>MSSIIFDHQAVEDAIGHMADAIQGEQVHLIGIQRGGAKVANALQQLLEARGTQVCRGNLDISFYRDDLDTIAPNPEVKPSQLPHNFNGKTIWLIDDVLYTGRTIRAALGEIFDYGRPAAVKLAVLVNRGGHQLPIAPDLVGLNYNADPGCSIKLVTAGPWYIEQRDPSSAEEQ</sequence>
<evidence type="ECO:0000313" key="3">
    <source>
        <dbReference type="Proteomes" id="UP000005297"/>
    </source>
</evidence>
<feature type="domain" description="Phosphoribosyltransferase" evidence="1">
    <location>
        <begin position="3"/>
        <end position="137"/>
    </location>
</feature>
<protein>
    <submittedName>
        <fullName evidence="2">Pyrimidine regulatory protein PyrR</fullName>
    </submittedName>
</protein>
<dbReference type="InterPro" id="IPR050137">
    <property type="entry name" value="PyrR_bifunctional"/>
</dbReference>
<dbReference type="NCBIfam" id="NF003545">
    <property type="entry name" value="PRK05205.1-1"/>
    <property type="match status" value="1"/>
</dbReference>
<dbReference type="HOGENOM" id="CLU_094234_1_1_0"/>
<evidence type="ECO:0000259" key="1">
    <source>
        <dbReference type="Pfam" id="PF00156"/>
    </source>
</evidence>
<dbReference type="PANTHER" id="PTHR11608:SF0">
    <property type="entry name" value="BIFUNCTIONAL PROTEIN PYRR"/>
    <property type="match status" value="1"/>
</dbReference>
<dbReference type="Proteomes" id="UP000005297">
    <property type="component" value="Unassembled WGS sequence"/>
</dbReference>
<dbReference type="STRING" id="314344.AL013_07150"/>
<dbReference type="InterPro" id="IPR029057">
    <property type="entry name" value="PRTase-like"/>
</dbReference>
<reference evidence="2 3" key="1">
    <citation type="submission" date="2006-09" db="EMBL/GenBank/DDBJ databases">
        <authorList>
            <person name="Emerson D."/>
            <person name="Ferriera S."/>
            <person name="Johnson J."/>
            <person name="Kravitz S."/>
            <person name="Halpern A."/>
            <person name="Remington K."/>
            <person name="Beeson K."/>
            <person name="Tran B."/>
            <person name="Rogers Y.-H."/>
            <person name="Friedman R."/>
            <person name="Venter J.C."/>
        </authorList>
    </citation>
    <scope>NUCLEOTIDE SEQUENCE [LARGE SCALE GENOMIC DNA]</scope>
    <source>
        <strain evidence="2 3">PV-1</strain>
    </source>
</reference>
<name>Q0EX02_9PROT</name>
<dbReference type="InParanoid" id="Q0EX02"/>
<dbReference type="CDD" id="cd06223">
    <property type="entry name" value="PRTases_typeI"/>
    <property type="match status" value="1"/>
</dbReference>
<dbReference type="RefSeq" id="WP_009849518.1">
    <property type="nucleotide sequence ID" value="NZ_DS022294.1"/>
</dbReference>
<evidence type="ECO:0000313" key="2">
    <source>
        <dbReference type="EMBL" id="EAU53755.1"/>
    </source>
</evidence>
<dbReference type="Pfam" id="PF00156">
    <property type="entry name" value="Pribosyltran"/>
    <property type="match status" value="1"/>
</dbReference>
<dbReference type="OrthoDB" id="9802227at2"/>
<accession>Q0EX02</accession>
<dbReference type="SUPFAM" id="SSF53271">
    <property type="entry name" value="PRTase-like"/>
    <property type="match status" value="1"/>
</dbReference>
<dbReference type="AlphaFoldDB" id="Q0EX02"/>
<dbReference type="EMBL" id="AATS01000017">
    <property type="protein sequence ID" value="EAU53755.1"/>
    <property type="molecule type" value="Genomic_DNA"/>
</dbReference>
<gene>
    <name evidence="2" type="ORF">SPV1_09994</name>
</gene>
<dbReference type="eggNOG" id="COG2065">
    <property type="taxonomic scope" value="Bacteria"/>
</dbReference>
<proteinExistence type="predicted"/>
<comment type="caution">
    <text evidence="2">The sequence shown here is derived from an EMBL/GenBank/DDBJ whole genome shotgun (WGS) entry which is preliminary data.</text>
</comment>
<dbReference type="InterPro" id="IPR000836">
    <property type="entry name" value="PRTase_dom"/>
</dbReference>
<dbReference type="PANTHER" id="PTHR11608">
    <property type="entry name" value="BIFUNCTIONAL PROTEIN PYRR"/>
    <property type="match status" value="1"/>
</dbReference>
<dbReference type="Gene3D" id="3.40.50.2020">
    <property type="match status" value="1"/>
</dbReference>
<organism evidence="2 3">
    <name type="scientific">Mariprofundus ferrooxydans PV-1</name>
    <dbReference type="NCBI Taxonomy" id="314345"/>
    <lineage>
        <taxon>Bacteria</taxon>
        <taxon>Pseudomonadati</taxon>
        <taxon>Pseudomonadota</taxon>
        <taxon>Candidatius Mariprofundia</taxon>
        <taxon>Mariprofundales</taxon>
        <taxon>Mariprofundaceae</taxon>
        <taxon>Mariprofundus</taxon>
    </lineage>
</organism>